<reference evidence="2" key="1">
    <citation type="journal article" date="2014" name="Nat. Commun.">
        <title>Multiple recent horizontal transfers of a large genomic region in cheese making fungi.</title>
        <authorList>
            <person name="Cheeseman K."/>
            <person name="Ropars J."/>
            <person name="Renault P."/>
            <person name="Dupont J."/>
            <person name="Gouzy J."/>
            <person name="Branca A."/>
            <person name="Abraham A.L."/>
            <person name="Ceppi M."/>
            <person name="Conseiller E."/>
            <person name="Debuchy R."/>
            <person name="Malagnac F."/>
            <person name="Goarin A."/>
            <person name="Silar P."/>
            <person name="Lacoste S."/>
            <person name="Sallet E."/>
            <person name="Bensimon A."/>
            <person name="Giraud T."/>
            <person name="Brygoo Y."/>
        </authorList>
    </citation>
    <scope>NUCLEOTIDE SEQUENCE [LARGE SCALE GENOMIC DNA]</scope>
    <source>
        <strain evidence="2">FM164</strain>
    </source>
</reference>
<gene>
    <name evidence="2" type="ORF">PROQFM164_S03g000926</name>
</gene>
<evidence type="ECO:0000313" key="3">
    <source>
        <dbReference type="Proteomes" id="UP000030686"/>
    </source>
</evidence>
<dbReference type="InterPro" id="IPR011009">
    <property type="entry name" value="Kinase-like_dom_sf"/>
</dbReference>
<dbReference type="STRING" id="1365484.W6QXB6"/>
<dbReference type="GO" id="GO:0004672">
    <property type="term" value="F:protein kinase activity"/>
    <property type="evidence" value="ECO:0007669"/>
    <property type="project" value="InterPro"/>
</dbReference>
<name>W6QXB6_PENRF</name>
<dbReference type="OMA" id="LFNEPII"/>
<feature type="domain" description="Protein kinase" evidence="1">
    <location>
        <begin position="1"/>
        <end position="101"/>
    </location>
</feature>
<keyword evidence="2" id="KW-0418">Kinase</keyword>
<dbReference type="OrthoDB" id="5979581at2759"/>
<keyword evidence="3" id="KW-1185">Reference proteome</keyword>
<dbReference type="AlphaFoldDB" id="W6QXB6"/>
<dbReference type="InterPro" id="IPR000719">
    <property type="entry name" value="Prot_kinase_dom"/>
</dbReference>
<organism evidence="2 3">
    <name type="scientific">Penicillium roqueforti (strain FM164)</name>
    <dbReference type="NCBI Taxonomy" id="1365484"/>
    <lineage>
        <taxon>Eukaryota</taxon>
        <taxon>Fungi</taxon>
        <taxon>Dikarya</taxon>
        <taxon>Ascomycota</taxon>
        <taxon>Pezizomycotina</taxon>
        <taxon>Eurotiomycetes</taxon>
        <taxon>Eurotiomycetidae</taxon>
        <taxon>Eurotiales</taxon>
        <taxon>Aspergillaceae</taxon>
        <taxon>Penicillium</taxon>
    </lineage>
</organism>
<keyword evidence="2" id="KW-0808">Transferase</keyword>
<proteinExistence type="predicted"/>
<dbReference type="GO" id="GO:0005524">
    <property type="term" value="F:ATP binding"/>
    <property type="evidence" value="ECO:0007669"/>
    <property type="project" value="InterPro"/>
</dbReference>
<accession>W6QXB6</accession>
<evidence type="ECO:0000313" key="2">
    <source>
        <dbReference type="EMBL" id="CDM34202.1"/>
    </source>
</evidence>
<dbReference type="SUPFAM" id="SSF56112">
    <property type="entry name" value="Protein kinase-like (PK-like)"/>
    <property type="match status" value="1"/>
</dbReference>
<dbReference type="EMBL" id="HG792017">
    <property type="protein sequence ID" value="CDM34202.1"/>
    <property type="molecule type" value="Genomic_DNA"/>
</dbReference>
<dbReference type="Proteomes" id="UP000030686">
    <property type="component" value="Unassembled WGS sequence"/>
</dbReference>
<protein>
    <submittedName>
        <fullName evidence="2">Protein kinase-like domain</fullName>
    </submittedName>
</protein>
<evidence type="ECO:0000259" key="1">
    <source>
        <dbReference type="PROSITE" id="PS50011"/>
    </source>
</evidence>
<sequence length="101" mass="11423">MALSMPANELDDPEIIISDYGTSFIVAQTPSPTLHTPSLYSPPEDLFNEPIIQPTAADIWTLGVNLYELLGERVLFETFAWDRDDIIAEMVNTLDQPPMRW</sequence>
<dbReference type="PROSITE" id="PS50011">
    <property type="entry name" value="PROTEIN_KINASE_DOM"/>
    <property type="match status" value="1"/>
</dbReference>
<dbReference type="Gene3D" id="1.10.510.10">
    <property type="entry name" value="Transferase(Phosphotransferase) domain 1"/>
    <property type="match status" value="1"/>
</dbReference>